<name>A0A193LCJ3_9GAMM</name>
<dbReference type="KEGG" id="woc:BA177_02600"/>
<dbReference type="Proteomes" id="UP000092695">
    <property type="component" value="Chromosome"/>
</dbReference>
<organism evidence="1 2">
    <name type="scientific">Woeseia oceani</name>
    <dbReference type="NCBI Taxonomy" id="1548547"/>
    <lineage>
        <taxon>Bacteria</taxon>
        <taxon>Pseudomonadati</taxon>
        <taxon>Pseudomonadota</taxon>
        <taxon>Gammaproteobacteria</taxon>
        <taxon>Woeseiales</taxon>
        <taxon>Woeseiaceae</taxon>
        <taxon>Woeseia</taxon>
    </lineage>
</organism>
<evidence type="ECO:0008006" key="3">
    <source>
        <dbReference type="Google" id="ProtNLM"/>
    </source>
</evidence>
<proteinExistence type="predicted"/>
<dbReference type="PANTHER" id="PTHR37519:SF1">
    <property type="entry name" value="DIHYDROXYBIPHENYL DIOXYGENASE DOMAIN-CONTAINING PROTEIN"/>
    <property type="match status" value="1"/>
</dbReference>
<evidence type="ECO:0000313" key="2">
    <source>
        <dbReference type="Proteomes" id="UP000092695"/>
    </source>
</evidence>
<dbReference type="STRING" id="1548547.BA177_02600"/>
<dbReference type="SUPFAM" id="SSF54593">
    <property type="entry name" value="Glyoxalase/Bleomycin resistance protein/Dihydroxybiphenyl dioxygenase"/>
    <property type="match status" value="1"/>
</dbReference>
<accession>A0A193LCJ3</accession>
<gene>
    <name evidence="1" type="ORF">BA177_02600</name>
</gene>
<keyword evidence="2" id="KW-1185">Reference proteome</keyword>
<dbReference type="AlphaFoldDB" id="A0A193LCJ3"/>
<evidence type="ECO:0000313" key="1">
    <source>
        <dbReference type="EMBL" id="ANO50255.1"/>
    </source>
</evidence>
<dbReference type="InterPro" id="IPR010393">
    <property type="entry name" value="DUF991_YecM-like"/>
</dbReference>
<dbReference type="Gene3D" id="3.10.180.10">
    <property type="entry name" value="2,3-Dihydroxybiphenyl 1,2-Dioxygenase, domain 1"/>
    <property type="match status" value="1"/>
</dbReference>
<dbReference type="Pfam" id="PF06185">
    <property type="entry name" value="YecM"/>
    <property type="match status" value="1"/>
</dbReference>
<dbReference type="InterPro" id="IPR029068">
    <property type="entry name" value="Glyas_Bleomycin-R_OHBP_Dase"/>
</dbReference>
<dbReference type="EMBL" id="CP016268">
    <property type="protein sequence ID" value="ANO50255.1"/>
    <property type="molecule type" value="Genomic_DNA"/>
</dbReference>
<reference evidence="1 2" key="1">
    <citation type="submission" date="2016-06" db="EMBL/GenBank/DDBJ databases">
        <title>Complete genome sequence of a deep-branching marine Gamma Proteobacterium Woeseia oceani type strain XK5.</title>
        <authorList>
            <person name="Mu D."/>
            <person name="Du Z."/>
        </authorList>
    </citation>
    <scope>NUCLEOTIDE SEQUENCE [LARGE SCALE GENOMIC DNA]</scope>
    <source>
        <strain evidence="1 2">XK5</strain>
    </source>
</reference>
<protein>
    <recommendedName>
        <fullName evidence="3">VOC domain-containing protein</fullName>
    </recommendedName>
</protein>
<dbReference type="PANTHER" id="PTHR37519">
    <property type="match status" value="1"/>
</dbReference>
<sequence length="182" mass="20277">MNGPDDMKLQEVLGDYQAFYADVVRQLDTRGINITGSPISHIAVRSPSIAAYEKVRDALRPHCVSEVEDIRNGRPVNKLLLAEPLQLGDDARVSLIELIPTLSADKYPMGLEHIGFVLGYAYDTFAERHRDALSGLKEHGAYSRPWFVTFANGTSAKFFRYSLKDVIELEGGRFEPYESAAA</sequence>